<dbReference type="Pfam" id="PF08817">
    <property type="entry name" value="YukD"/>
    <property type="match status" value="1"/>
</dbReference>
<feature type="non-terminal residue" evidence="1">
    <location>
        <position position="62"/>
    </location>
</feature>
<protein>
    <submittedName>
        <fullName evidence="1">EsaB/YukD family protein</fullName>
    </submittedName>
</protein>
<reference evidence="2" key="1">
    <citation type="journal article" date="2019" name="Int. J. Syst. Evol. Microbiol.">
        <title>The Global Catalogue of Microorganisms (GCM) 10K type strain sequencing project: providing services to taxonomists for standard genome sequencing and annotation.</title>
        <authorList>
            <consortium name="The Broad Institute Genomics Platform"/>
            <consortium name="The Broad Institute Genome Sequencing Center for Infectious Disease"/>
            <person name="Wu L."/>
            <person name="Ma J."/>
        </authorList>
    </citation>
    <scope>NUCLEOTIDE SEQUENCE [LARGE SCALE GENOMIC DNA]</scope>
    <source>
        <strain evidence="2">JCM 31696</strain>
    </source>
</reference>
<keyword evidence="2" id="KW-1185">Reference proteome</keyword>
<accession>A0ABW3CEZ7</accession>
<gene>
    <name evidence="1" type="ORF">ACFQ07_12025</name>
</gene>
<sequence>MAKVTGAELCRVTVVAPKRRIDISLPAHVPFSQLVPAILHYSGNQMADAGLAHGGWVLQRLD</sequence>
<evidence type="ECO:0000313" key="1">
    <source>
        <dbReference type="EMBL" id="MFD0852956.1"/>
    </source>
</evidence>
<dbReference type="Proteomes" id="UP001597083">
    <property type="component" value="Unassembled WGS sequence"/>
</dbReference>
<name>A0ABW3CEZ7_9ACTN</name>
<evidence type="ECO:0000313" key="2">
    <source>
        <dbReference type="Proteomes" id="UP001597083"/>
    </source>
</evidence>
<dbReference type="Gene3D" id="3.10.20.90">
    <property type="entry name" value="Phosphatidylinositol 3-kinase Catalytic Subunit, Chain A, domain 1"/>
    <property type="match status" value="1"/>
</dbReference>
<proteinExistence type="predicted"/>
<comment type="caution">
    <text evidence="1">The sequence shown here is derived from an EMBL/GenBank/DDBJ whole genome shotgun (WGS) entry which is preliminary data.</text>
</comment>
<dbReference type="EMBL" id="JBHTIR010001773">
    <property type="protein sequence ID" value="MFD0852956.1"/>
    <property type="molecule type" value="Genomic_DNA"/>
</dbReference>
<organism evidence="1 2">
    <name type="scientific">Actinomadura adrarensis</name>
    <dbReference type="NCBI Taxonomy" id="1819600"/>
    <lineage>
        <taxon>Bacteria</taxon>
        <taxon>Bacillati</taxon>
        <taxon>Actinomycetota</taxon>
        <taxon>Actinomycetes</taxon>
        <taxon>Streptosporangiales</taxon>
        <taxon>Thermomonosporaceae</taxon>
        <taxon>Actinomadura</taxon>
    </lineage>
</organism>
<dbReference type="InterPro" id="IPR024962">
    <property type="entry name" value="YukD-like"/>
</dbReference>